<evidence type="ECO:0000313" key="2">
    <source>
        <dbReference type="Proteomes" id="UP001157502"/>
    </source>
</evidence>
<proteinExistence type="predicted"/>
<comment type="caution">
    <text evidence="1">The sequence shown here is derived from an EMBL/GenBank/DDBJ whole genome shotgun (WGS) entry which is preliminary data.</text>
</comment>
<organism evidence="1 2">
    <name type="scientific">Dallia pectoralis</name>
    <name type="common">Alaska blackfish</name>
    <dbReference type="NCBI Taxonomy" id="75939"/>
    <lineage>
        <taxon>Eukaryota</taxon>
        <taxon>Metazoa</taxon>
        <taxon>Chordata</taxon>
        <taxon>Craniata</taxon>
        <taxon>Vertebrata</taxon>
        <taxon>Euteleostomi</taxon>
        <taxon>Actinopterygii</taxon>
        <taxon>Neopterygii</taxon>
        <taxon>Teleostei</taxon>
        <taxon>Protacanthopterygii</taxon>
        <taxon>Esociformes</taxon>
        <taxon>Umbridae</taxon>
        <taxon>Dallia</taxon>
    </lineage>
</organism>
<reference evidence="1" key="1">
    <citation type="submission" date="2021-05" db="EMBL/GenBank/DDBJ databases">
        <authorList>
            <person name="Pan Q."/>
            <person name="Jouanno E."/>
            <person name="Zahm M."/>
            <person name="Klopp C."/>
            <person name="Cabau C."/>
            <person name="Louis A."/>
            <person name="Berthelot C."/>
            <person name="Parey E."/>
            <person name="Roest Crollius H."/>
            <person name="Montfort J."/>
            <person name="Robinson-Rechavi M."/>
            <person name="Bouchez O."/>
            <person name="Lampietro C."/>
            <person name="Lopez Roques C."/>
            <person name="Donnadieu C."/>
            <person name="Postlethwait J."/>
            <person name="Bobe J."/>
            <person name="Dillon D."/>
            <person name="Chandos A."/>
            <person name="von Hippel F."/>
            <person name="Guiguen Y."/>
        </authorList>
    </citation>
    <scope>NUCLEOTIDE SEQUENCE</scope>
    <source>
        <strain evidence="1">YG-Jan2019</strain>
    </source>
</reference>
<dbReference type="EMBL" id="CM055733">
    <property type="protein sequence ID" value="KAJ8009834.1"/>
    <property type="molecule type" value="Genomic_DNA"/>
</dbReference>
<name>A0ACC2H1J3_DALPE</name>
<sequence>MISALCKYLILEHLSAGKPRPRRRRVTFLINVLRKAAKRFLKTSLDIKLLRFKRWIGITVCSLLAVIEVCGTDPYRVAPSPREFVLALGKLRPGKVTRELSATQRSRLQQLAVVSRRTACHLLQPMSLLIIQRVQRKHKDCSEQPHSRACRKFNYKRHCMRICVCPIFTTRSSLPEFSAFADICGLNARRVAYEILKKLPGSVKSRACLSF</sequence>
<evidence type="ECO:0000313" key="1">
    <source>
        <dbReference type="EMBL" id="KAJ8009834.1"/>
    </source>
</evidence>
<keyword evidence="2" id="KW-1185">Reference proteome</keyword>
<gene>
    <name evidence="1" type="ORF">DPEC_G00068310</name>
</gene>
<protein>
    <submittedName>
        <fullName evidence="1">Uncharacterized protein</fullName>
    </submittedName>
</protein>
<dbReference type="Proteomes" id="UP001157502">
    <property type="component" value="Chromosome 6"/>
</dbReference>
<accession>A0ACC2H1J3</accession>